<evidence type="ECO:0000313" key="3">
    <source>
        <dbReference type="Proteomes" id="UP000275408"/>
    </source>
</evidence>
<dbReference type="Proteomes" id="UP000275408">
    <property type="component" value="Unassembled WGS sequence"/>
</dbReference>
<name>A0A3M6UE96_POCDA</name>
<dbReference type="OrthoDB" id="278212at2759"/>
<dbReference type="PANTHER" id="PTHR10826:SF1">
    <property type="entry name" value="COMPLEMENT COMPONENT 1 Q SUBCOMPONENT-BINDING PROTEIN, MITOCHONDRIAL"/>
    <property type="match status" value="1"/>
</dbReference>
<accession>A0A3M6UE96</accession>
<protein>
    <recommendedName>
        <fullName evidence="4">Complement component 1 Q subcomponent-binding protein, mitochondrial</fullName>
    </recommendedName>
</protein>
<dbReference type="AlphaFoldDB" id="A0A3M6UE96"/>
<dbReference type="InterPro" id="IPR003428">
    <property type="entry name" value="MAM33"/>
</dbReference>
<gene>
    <name evidence="2" type="ORF">pdam_00003686</name>
</gene>
<dbReference type="SUPFAM" id="SSF54529">
    <property type="entry name" value="Mitochondrial glycoprotein MAM33-like"/>
    <property type="match status" value="1"/>
</dbReference>
<comment type="caution">
    <text evidence="2">The sequence shown here is derived from an EMBL/GenBank/DDBJ whole genome shotgun (WGS) entry which is preliminary data.</text>
</comment>
<dbReference type="Gene3D" id="3.10.280.10">
    <property type="entry name" value="Mitochondrial glycoprotein"/>
    <property type="match status" value="1"/>
</dbReference>
<proteinExistence type="inferred from homology"/>
<reference evidence="2 3" key="1">
    <citation type="journal article" date="2018" name="Sci. Rep.">
        <title>Comparative analysis of the Pocillopora damicornis genome highlights role of immune system in coral evolution.</title>
        <authorList>
            <person name="Cunning R."/>
            <person name="Bay R.A."/>
            <person name="Gillette P."/>
            <person name="Baker A.C."/>
            <person name="Traylor-Knowles N."/>
        </authorList>
    </citation>
    <scope>NUCLEOTIDE SEQUENCE [LARGE SCALE GENOMIC DNA]</scope>
    <source>
        <strain evidence="2">RSMAS</strain>
        <tissue evidence="2">Whole animal</tissue>
    </source>
</reference>
<dbReference type="EMBL" id="RCHS01001704">
    <property type="protein sequence ID" value="RMX52013.1"/>
    <property type="molecule type" value="Genomic_DNA"/>
</dbReference>
<comment type="similarity">
    <text evidence="1">Belongs to the MAM33 family.</text>
</comment>
<evidence type="ECO:0000313" key="2">
    <source>
        <dbReference type="EMBL" id="RMX52013.1"/>
    </source>
</evidence>
<dbReference type="PANTHER" id="PTHR10826">
    <property type="entry name" value="COMPLEMENT COMPONENT 1"/>
    <property type="match status" value="1"/>
</dbReference>
<dbReference type="InterPro" id="IPR036561">
    <property type="entry name" value="MAM33_sf"/>
</dbReference>
<dbReference type="Pfam" id="PF02330">
    <property type="entry name" value="MAM33"/>
    <property type="match status" value="1"/>
</dbReference>
<dbReference type="GO" id="GO:0042256">
    <property type="term" value="P:cytosolic ribosome assembly"/>
    <property type="evidence" value="ECO:0007669"/>
    <property type="project" value="TreeGrafter"/>
</dbReference>
<organism evidence="2 3">
    <name type="scientific">Pocillopora damicornis</name>
    <name type="common">Cauliflower coral</name>
    <name type="synonym">Millepora damicornis</name>
    <dbReference type="NCBI Taxonomy" id="46731"/>
    <lineage>
        <taxon>Eukaryota</taxon>
        <taxon>Metazoa</taxon>
        <taxon>Cnidaria</taxon>
        <taxon>Anthozoa</taxon>
        <taxon>Hexacorallia</taxon>
        <taxon>Scleractinia</taxon>
        <taxon>Astrocoeniina</taxon>
        <taxon>Pocilloporidae</taxon>
        <taxon>Pocillopora</taxon>
    </lineage>
</organism>
<keyword evidence="3" id="KW-1185">Reference proteome</keyword>
<dbReference type="GO" id="GO:0005759">
    <property type="term" value="C:mitochondrial matrix"/>
    <property type="evidence" value="ECO:0007669"/>
    <property type="project" value="InterPro"/>
</dbReference>
<evidence type="ECO:0000256" key="1">
    <source>
        <dbReference type="ARBA" id="ARBA00005457"/>
    </source>
</evidence>
<evidence type="ECO:0008006" key="4">
    <source>
        <dbReference type="Google" id="ProtNLM"/>
    </source>
</evidence>
<sequence>MAPKETPLAVSSGMTSKAVLKRRALLIVQSNYGLDLGKCPDSYLSIHISVEGSAAQSHCAAEPFQNFTGFKSSSFSRSRQKSTFCCSVKMSTVGGLARLFISRSTRLLAGRNVANSPIVSCRSRSIFAATTRGASQKPRILPVSCACSQVCVCQMHKHTQADSEIIKFLKGEIQSERDAAPKVPMSELFKAALDGTHVKLEREHNAERIVVSFDINENTNHDEASFNDSDDEGEVAGKIVSYPLFTVEIVKKAGKTLQFYCEFNTQLEEEHSEEEEGPDLFYIVNVAVVDGTSKGKTSYCAETENMDGDLYGMLLKMLAERGIDNHFAAWLRDYSTAMEQQHYIKFLEDLQGFVKLQ</sequence>
<dbReference type="STRING" id="46731.A0A3M6UE96"/>